<dbReference type="SUPFAM" id="SSF52172">
    <property type="entry name" value="CheY-like"/>
    <property type="match status" value="2"/>
</dbReference>
<dbReference type="NCBIfam" id="TIGR00254">
    <property type="entry name" value="GGDEF"/>
    <property type="match status" value="1"/>
</dbReference>
<feature type="modified residue" description="4-aspartylphosphate" evidence="3">
    <location>
        <position position="178"/>
    </location>
</feature>
<dbReference type="eggNOG" id="COG3706">
    <property type="taxonomic scope" value="Bacteria"/>
</dbReference>
<dbReference type="Pfam" id="PF00072">
    <property type="entry name" value="Response_reg"/>
    <property type="match status" value="2"/>
</dbReference>
<dbReference type="InterPro" id="IPR011006">
    <property type="entry name" value="CheY-like_superfamily"/>
</dbReference>
<reference evidence="7" key="2">
    <citation type="submission" date="2011-03" db="EMBL/GenBank/DDBJ databases">
        <title>The complete genome of Hippea maritima DSM 10411.</title>
        <authorList>
            <consortium name="US DOE Joint Genome Institute (JGI-PGF)"/>
            <person name="Lucas S."/>
            <person name="Copeland A."/>
            <person name="Lapidus A."/>
            <person name="Bruce D."/>
            <person name="Goodwin L."/>
            <person name="Pitluck S."/>
            <person name="Peters L."/>
            <person name="Kyrpides N."/>
            <person name="Mavromatis K."/>
            <person name="Pagani I."/>
            <person name="Ivanova N."/>
            <person name="Mikhailova N."/>
            <person name="Lu M."/>
            <person name="Detter J.C."/>
            <person name="Tapia R."/>
            <person name="Han C."/>
            <person name="Land M."/>
            <person name="Hauser L."/>
            <person name="Markowitz V."/>
            <person name="Cheng J.-F."/>
            <person name="Hugenholtz P."/>
            <person name="Woyke T."/>
            <person name="Wu D."/>
            <person name="Spring S."/>
            <person name="Schroeder M."/>
            <person name="Brambilla E."/>
            <person name="Klenk H.-P."/>
            <person name="Eisen J.A."/>
        </authorList>
    </citation>
    <scope>NUCLEOTIDE SEQUENCE [LARGE SCALE GENOMIC DNA]</scope>
    <source>
        <strain evidence="7">ATCC 700847 / DSM 10411 / MH2</strain>
    </source>
</reference>
<evidence type="ECO:0000256" key="2">
    <source>
        <dbReference type="ARBA" id="ARBA00034247"/>
    </source>
</evidence>
<dbReference type="KEGG" id="hmr:Hipma_0333"/>
<dbReference type="STRING" id="760142.Hipma_0333"/>
<dbReference type="CDD" id="cd17546">
    <property type="entry name" value="REC_hyHK_CKI1_RcsC-like"/>
    <property type="match status" value="1"/>
</dbReference>
<dbReference type="InParanoid" id="F2LTI5"/>
<dbReference type="GO" id="GO:1902201">
    <property type="term" value="P:negative regulation of bacterial-type flagellum-dependent cell motility"/>
    <property type="evidence" value="ECO:0007669"/>
    <property type="project" value="TreeGrafter"/>
</dbReference>
<protein>
    <recommendedName>
        <fullName evidence="1">diguanylate cyclase</fullName>
        <ecNumber evidence="1">2.7.7.65</ecNumber>
    </recommendedName>
</protein>
<dbReference type="PROSITE" id="PS50110">
    <property type="entry name" value="RESPONSE_REGULATORY"/>
    <property type="match status" value="2"/>
</dbReference>
<name>F2LTI5_HIPMA</name>
<comment type="catalytic activity">
    <reaction evidence="2">
        <text>2 GTP = 3',3'-c-di-GMP + 2 diphosphate</text>
        <dbReference type="Rhea" id="RHEA:24898"/>
        <dbReference type="ChEBI" id="CHEBI:33019"/>
        <dbReference type="ChEBI" id="CHEBI:37565"/>
        <dbReference type="ChEBI" id="CHEBI:58805"/>
        <dbReference type="EC" id="2.7.7.65"/>
    </reaction>
</comment>
<feature type="modified residue" description="4-aspartylphosphate" evidence="3">
    <location>
        <position position="52"/>
    </location>
</feature>
<dbReference type="EMBL" id="CP002606">
    <property type="protein sequence ID" value="AEA33310.1"/>
    <property type="molecule type" value="Genomic_DNA"/>
</dbReference>
<gene>
    <name evidence="6" type="ordered locus">Hipma_0333</name>
</gene>
<accession>F2LTI5</accession>
<feature type="domain" description="Response regulatory" evidence="4">
    <location>
        <begin position="128"/>
        <end position="248"/>
    </location>
</feature>
<dbReference type="Gene3D" id="3.40.50.2300">
    <property type="match status" value="2"/>
</dbReference>
<dbReference type="CDD" id="cd17574">
    <property type="entry name" value="REC_OmpR"/>
    <property type="match status" value="1"/>
</dbReference>
<evidence type="ECO:0000256" key="3">
    <source>
        <dbReference type="PROSITE-ProRule" id="PRU00169"/>
    </source>
</evidence>
<dbReference type="PANTHER" id="PTHR45138">
    <property type="entry name" value="REGULATORY COMPONENTS OF SENSORY TRANSDUCTION SYSTEM"/>
    <property type="match status" value="1"/>
</dbReference>
<keyword evidence="7" id="KW-1185">Reference proteome</keyword>
<dbReference type="CDD" id="cd01949">
    <property type="entry name" value="GGDEF"/>
    <property type="match status" value="1"/>
</dbReference>
<dbReference type="EC" id="2.7.7.65" evidence="1"/>
<reference evidence="6 7" key="1">
    <citation type="journal article" date="2011" name="Stand. Genomic Sci.">
        <title>Complete genome sequence of the thermophilic sulfur-reducer Hippea maritima type strain (MH(2)).</title>
        <authorList>
            <person name="Huntemann M."/>
            <person name="Lu M."/>
            <person name="Nolan M."/>
            <person name="Lapidus A."/>
            <person name="Lucas S."/>
            <person name="Hammon N."/>
            <person name="Deshpande S."/>
            <person name="Cheng J.F."/>
            <person name="Tapia R."/>
            <person name="Han C."/>
            <person name="Goodwin L."/>
            <person name="Pitluck S."/>
            <person name="Liolios K."/>
            <person name="Pagani I."/>
            <person name="Ivanova N."/>
            <person name="Ovchinikova G."/>
            <person name="Pati A."/>
            <person name="Chen A."/>
            <person name="Palaniappan K."/>
            <person name="Land M."/>
            <person name="Hauser L."/>
            <person name="Jeffries C.D."/>
            <person name="Detter J.C."/>
            <person name="Brambilla E.M."/>
            <person name="Rohde M."/>
            <person name="Spring S."/>
            <person name="Goker M."/>
            <person name="Woyke T."/>
            <person name="Bristow J."/>
            <person name="Eisen J.A."/>
            <person name="Markowitz V."/>
            <person name="Hugenholtz P."/>
            <person name="Kyrpides N.C."/>
            <person name="Klenk H.P."/>
            <person name="Mavromatis K."/>
        </authorList>
    </citation>
    <scope>NUCLEOTIDE SEQUENCE [LARGE SCALE GENOMIC DNA]</scope>
    <source>
        <strain evidence="7">ATCC 700847 / DSM 10411 / MH2</strain>
    </source>
</reference>
<dbReference type="InterPro" id="IPR000160">
    <property type="entry name" value="GGDEF_dom"/>
</dbReference>
<dbReference type="FunFam" id="3.30.70.270:FF:000001">
    <property type="entry name" value="Diguanylate cyclase domain protein"/>
    <property type="match status" value="1"/>
</dbReference>
<feature type="domain" description="GGDEF" evidence="5">
    <location>
        <begin position="291"/>
        <end position="423"/>
    </location>
</feature>
<dbReference type="SMART" id="SM00448">
    <property type="entry name" value="REC"/>
    <property type="match status" value="2"/>
</dbReference>
<dbReference type="InterPro" id="IPR043128">
    <property type="entry name" value="Rev_trsase/Diguanyl_cyclase"/>
</dbReference>
<dbReference type="eggNOG" id="COG0745">
    <property type="taxonomic scope" value="Bacteria"/>
</dbReference>
<dbReference type="HOGENOM" id="CLU_000445_11_28_7"/>
<dbReference type="PANTHER" id="PTHR45138:SF9">
    <property type="entry name" value="DIGUANYLATE CYCLASE DGCM-RELATED"/>
    <property type="match status" value="1"/>
</dbReference>
<dbReference type="Proteomes" id="UP000008139">
    <property type="component" value="Chromosome"/>
</dbReference>
<evidence type="ECO:0000259" key="4">
    <source>
        <dbReference type="PROSITE" id="PS50110"/>
    </source>
</evidence>
<evidence type="ECO:0000259" key="5">
    <source>
        <dbReference type="PROSITE" id="PS50887"/>
    </source>
</evidence>
<evidence type="ECO:0000313" key="6">
    <source>
        <dbReference type="EMBL" id="AEA33310.1"/>
    </source>
</evidence>
<dbReference type="GO" id="GO:0000160">
    <property type="term" value="P:phosphorelay signal transduction system"/>
    <property type="evidence" value="ECO:0007669"/>
    <property type="project" value="InterPro"/>
</dbReference>
<keyword evidence="3" id="KW-0597">Phosphoprotein</keyword>
<dbReference type="SMART" id="SM00267">
    <property type="entry name" value="GGDEF"/>
    <property type="match status" value="1"/>
</dbReference>
<dbReference type="InterPro" id="IPR001789">
    <property type="entry name" value="Sig_transdc_resp-reg_receiver"/>
</dbReference>
<dbReference type="Pfam" id="PF00990">
    <property type="entry name" value="GGDEF"/>
    <property type="match status" value="1"/>
</dbReference>
<dbReference type="InterPro" id="IPR029787">
    <property type="entry name" value="Nucleotide_cyclase"/>
</dbReference>
<dbReference type="GO" id="GO:0005886">
    <property type="term" value="C:plasma membrane"/>
    <property type="evidence" value="ECO:0007669"/>
    <property type="project" value="TreeGrafter"/>
</dbReference>
<proteinExistence type="predicted"/>
<dbReference type="GO" id="GO:0043709">
    <property type="term" value="P:cell adhesion involved in single-species biofilm formation"/>
    <property type="evidence" value="ECO:0007669"/>
    <property type="project" value="TreeGrafter"/>
</dbReference>
<dbReference type="RefSeq" id="WP_013681354.1">
    <property type="nucleotide sequence ID" value="NC_015318.1"/>
</dbReference>
<evidence type="ECO:0000256" key="1">
    <source>
        <dbReference type="ARBA" id="ARBA00012528"/>
    </source>
</evidence>
<feature type="domain" description="Response regulatory" evidence="4">
    <location>
        <begin position="3"/>
        <end position="119"/>
    </location>
</feature>
<organism evidence="6 7">
    <name type="scientific">Hippea maritima (strain ATCC 700847 / DSM 10411 / MH2)</name>
    <dbReference type="NCBI Taxonomy" id="760142"/>
    <lineage>
        <taxon>Bacteria</taxon>
        <taxon>Pseudomonadati</taxon>
        <taxon>Campylobacterota</taxon>
        <taxon>Desulfurellia</taxon>
        <taxon>Desulfurellales</taxon>
        <taxon>Hippeaceae</taxon>
        <taxon>Hippea</taxon>
    </lineage>
</organism>
<sequence>MKRVLVCDDSTFTQKMIKRELESSFEVVIFSDGKEAYEYLKKDPNFDFAIIDGEMPEMNGWELIKKIKGELGLIDLPVVMLTASDGDYFKNQAFDLGAFDYLKKPFKQGELYDYIKMFFKSDGFSAGRVLVVEDSKLQNKTISHQLKEKNILPISAYSGEEALRLLLEGANVDTILLDINLPGASGFEVAKALKEDSRFNWIPIIGITATKDEEGIEIMKNAFDSGVDDFLTKPYSIVEFYARIKANIHRAKLIEQLKEEAELDFLTKLYNRRLMFRFLQHHAQLSKRNGEALSFLMIDIDKFKTVNDTYGHQSGDEVLKEMANIIKENIRKSDIACRFGGEEFSVLLINISPQDACSVAEKIRNATEKTAISINGQDIHITISIGVSSLTDKDDINSFIKKADDALYKAKEAGRNRIFLNDGLSVSAC</sequence>
<dbReference type="Gene3D" id="3.30.70.270">
    <property type="match status" value="1"/>
</dbReference>
<dbReference type="PROSITE" id="PS50887">
    <property type="entry name" value="GGDEF"/>
    <property type="match status" value="1"/>
</dbReference>
<dbReference type="GO" id="GO:0052621">
    <property type="term" value="F:diguanylate cyclase activity"/>
    <property type="evidence" value="ECO:0007669"/>
    <property type="project" value="UniProtKB-EC"/>
</dbReference>
<evidence type="ECO:0000313" key="7">
    <source>
        <dbReference type="Proteomes" id="UP000008139"/>
    </source>
</evidence>
<dbReference type="SUPFAM" id="SSF55073">
    <property type="entry name" value="Nucleotide cyclase"/>
    <property type="match status" value="1"/>
</dbReference>
<dbReference type="AlphaFoldDB" id="F2LTI5"/>
<dbReference type="InterPro" id="IPR050469">
    <property type="entry name" value="Diguanylate_Cyclase"/>
</dbReference>